<dbReference type="AlphaFoldDB" id="A0A367YL67"/>
<comment type="caution">
    <text evidence="1">The sequence shown here is derived from an EMBL/GenBank/DDBJ whole genome shotgun (WGS) entry which is preliminary data.</text>
</comment>
<reference evidence="1 2" key="1">
    <citation type="submission" date="2018-06" db="EMBL/GenBank/DDBJ databases">
        <title>Whole genome sequencing of Candida tropicalis (genome annotated by CSBL at Korea University).</title>
        <authorList>
            <person name="Ahn J."/>
        </authorList>
    </citation>
    <scope>NUCLEOTIDE SEQUENCE [LARGE SCALE GENOMIC DNA]</scope>
    <source>
        <strain evidence="1 2">ATCC 20962</strain>
    </source>
</reference>
<sequence length="215" mass="25183">MLRIFTFDKKPLPVLNERFAYALVDDDKDIEDALKVKPPIIANDEAHVPLYVRNYAVVKHGIIEMRSIKEPGEFIIVESKELADAAYQYYRLKYQNFFVFYREDSDLEYIRGKIDCVNSQSIFKKCQIIDRHYTNDLVYNICERDKLKNRTFYFVDPETKELRMGTAINGVSHQTVLVDKITSPPLSSHEVIMSIFSDVEVARRSGPGDLYNWYF</sequence>
<accession>A0A367YL67</accession>
<organism evidence="1 2">
    <name type="scientific">Candida viswanathii</name>
    <dbReference type="NCBI Taxonomy" id="5486"/>
    <lineage>
        <taxon>Eukaryota</taxon>
        <taxon>Fungi</taxon>
        <taxon>Dikarya</taxon>
        <taxon>Ascomycota</taxon>
        <taxon>Saccharomycotina</taxon>
        <taxon>Pichiomycetes</taxon>
        <taxon>Debaryomycetaceae</taxon>
        <taxon>Candida/Lodderomyces clade</taxon>
        <taxon>Candida</taxon>
    </lineage>
</organism>
<name>A0A367YL67_9ASCO</name>
<dbReference type="Proteomes" id="UP000253472">
    <property type="component" value="Unassembled WGS sequence"/>
</dbReference>
<evidence type="ECO:0000313" key="1">
    <source>
        <dbReference type="EMBL" id="RCK66623.1"/>
    </source>
</evidence>
<gene>
    <name evidence="1" type="ORF">Cantr_03145</name>
</gene>
<protein>
    <submittedName>
        <fullName evidence="1">Uncharacterized protein</fullName>
    </submittedName>
</protein>
<dbReference type="EMBL" id="QLNQ01000001">
    <property type="protein sequence ID" value="RCK66623.1"/>
    <property type="molecule type" value="Genomic_DNA"/>
</dbReference>
<keyword evidence="2" id="KW-1185">Reference proteome</keyword>
<dbReference type="OrthoDB" id="10542766at2759"/>
<evidence type="ECO:0000313" key="2">
    <source>
        <dbReference type="Proteomes" id="UP000253472"/>
    </source>
</evidence>
<proteinExistence type="predicted"/>